<evidence type="ECO:0000313" key="7">
    <source>
        <dbReference type="Proteomes" id="UP000198406"/>
    </source>
</evidence>
<organism evidence="6 7">
    <name type="scientific">Fistulifera solaris</name>
    <name type="common">Oleaginous diatom</name>
    <dbReference type="NCBI Taxonomy" id="1519565"/>
    <lineage>
        <taxon>Eukaryota</taxon>
        <taxon>Sar</taxon>
        <taxon>Stramenopiles</taxon>
        <taxon>Ochrophyta</taxon>
        <taxon>Bacillariophyta</taxon>
        <taxon>Bacillariophyceae</taxon>
        <taxon>Bacillariophycidae</taxon>
        <taxon>Naviculales</taxon>
        <taxon>Naviculaceae</taxon>
        <taxon>Fistulifera</taxon>
    </lineage>
</organism>
<dbReference type="GO" id="GO:0047631">
    <property type="term" value="F:ADP-ribose diphosphatase activity"/>
    <property type="evidence" value="ECO:0007669"/>
    <property type="project" value="TreeGrafter"/>
</dbReference>
<sequence>MNRKLLFWMMLSFANTRLISAWTSRQRKNAAGLLCLAASLRTTTSHCAPTIPEEWLEYDHYNGVTISLNQSMNDFATALQNSLQQWKHEGRKGIWLQIPEAHAAHVGSAVAAGFRFHLVQQNTLILSAWLPSFDDPTAISRLPAGPTHQVGVGCLVFHPDDSSKMLVVQEKTGPAAAWSLWKMPTGLTDAGEDIHAAAERELKEETGLTAACRGILQFRQAHPTQLKDNSKRVYRTHSDLFFVCVLQLLEKEIVLEACPDEIAAIQWMSVEDYCRQERWQSSPVYQEMNRVIQEAQLSHMMQPYTLELGFGRGTNALYHSRPPQSQL</sequence>
<dbReference type="InterPro" id="IPR003293">
    <property type="entry name" value="Nudix_hydrolase6-like"/>
</dbReference>
<dbReference type="GO" id="GO:0035529">
    <property type="term" value="F:NADH pyrophosphatase activity"/>
    <property type="evidence" value="ECO:0007669"/>
    <property type="project" value="TreeGrafter"/>
</dbReference>
<accession>A0A1Z5K038</accession>
<name>A0A1Z5K038_FISSO</name>
<comment type="similarity">
    <text evidence="1 3">Belongs to the Nudix hydrolase family.</text>
</comment>
<dbReference type="InterPro" id="IPR000086">
    <property type="entry name" value="NUDIX_hydrolase_dom"/>
</dbReference>
<evidence type="ECO:0000256" key="3">
    <source>
        <dbReference type="RuleBase" id="RU003476"/>
    </source>
</evidence>
<dbReference type="InParanoid" id="A0A1Z5K038"/>
<dbReference type="Gene3D" id="3.90.79.10">
    <property type="entry name" value="Nucleoside Triphosphate Pyrophosphohydrolase"/>
    <property type="match status" value="1"/>
</dbReference>
<dbReference type="AlphaFoldDB" id="A0A1Z5K038"/>
<protein>
    <recommendedName>
        <fullName evidence="5">Nudix hydrolase domain-containing protein</fullName>
    </recommendedName>
</protein>
<dbReference type="PROSITE" id="PS00893">
    <property type="entry name" value="NUDIX_BOX"/>
    <property type="match status" value="1"/>
</dbReference>
<evidence type="ECO:0000256" key="4">
    <source>
        <dbReference type="SAM" id="SignalP"/>
    </source>
</evidence>
<dbReference type="GO" id="GO:0051287">
    <property type="term" value="F:NAD binding"/>
    <property type="evidence" value="ECO:0007669"/>
    <property type="project" value="TreeGrafter"/>
</dbReference>
<feature type="chain" id="PRO_5012690098" description="Nudix hydrolase domain-containing protein" evidence="4">
    <location>
        <begin position="22"/>
        <end position="327"/>
    </location>
</feature>
<dbReference type="OrthoDB" id="447842at2759"/>
<dbReference type="SUPFAM" id="SSF55811">
    <property type="entry name" value="Nudix"/>
    <property type="match status" value="1"/>
</dbReference>
<dbReference type="EMBL" id="BDSP01000137">
    <property type="protein sequence ID" value="GAX19670.1"/>
    <property type="molecule type" value="Genomic_DNA"/>
</dbReference>
<proteinExistence type="inferred from homology"/>
<comment type="caution">
    <text evidence="6">The sequence shown here is derived from an EMBL/GenBank/DDBJ whole genome shotgun (WGS) entry which is preliminary data.</text>
</comment>
<reference evidence="6 7" key="1">
    <citation type="journal article" date="2015" name="Plant Cell">
        <title>Oil accumulation by the oleaginous diatom Fistulifera solaris as revealed by the genome and transcriptome.</title>
        <authorList>
            <person name="Tanaka T."/>
            <person name="Maeda Y."/>
            <person name="Veluchamy A."/>
            <person name="Tanaka M."/>
            <person name="Abida H."/>
            <person name="Marechal E."/>
            <person name="Bowler C."/>
            <person name="Muto M."/>
            <person name="Sunaga Y."/>
            <person name="Tanaka M."/>
            <person name="Yoshino T."/>
            <person name="Taniguchi T."/>
            <person name="Fukuda Y."/>
            <person name="Nemoto M."/>
            <person name="Matsumoto M."/>
            <person name="Wong P.S."/>
            <person name="Aburatani S."/>
            <person name="Fujibuchi W."/>
        </authorList>
    </citation>
    <scope>NUCLEOTIDE SEQUENCE [LARGE SCALE GENOMIC DNA]</scope>
    <source>
        <strain evidence="6 7">JPCC DA0580</strain>
    </source>
</reference>
<dbReference type="Gene3D" id="3.40.630.30">
    <property type="match status" value="1"/>
</dbReference>
<keyword evidence="7" id="KW-1185">Reference proteome</keyword>
<dbReference type="Pfam" id="PF00293">
    <property type="entry name" value="NUDIX"/>
    <property type="match status" value="1"/>
</dbReference>
<feature type="signal peptide" evidence="4">
    <location>
        <begin position="1"/>
        <end position="21"/>
    </location>
</feature>
<dbReference type="PRINTS" id="PR00502">
    <property type="entry name" value="NUDIXFAMILY"/>
</dbReference>
<evidence type="ECO:0000259" key="5">
    <source>
        <dbReference type="PROSITE" id="PS51462"/>
    </source>
</evidence>
<keyword evidence="4" id="KW-0732">Signal</keyword>
<gene>
    <name evidence="6" type="ORF">FisN_19Hh255</name>
</gene>
<evidence type="ECO:0000256" key="1">
    <source>
        <dbReference type="ARBA" id="ARBA00005582"/>
    </source>
</evidence>
<dbReference type="InterPro" id="IPR020476">
    <property type="entry name" value="Nudix_hydrolase"/>
</dbReference>
<dbReference type="Proteomes" id="UP000198406">
    <property type="component" value="Unassembled WGS sequence"/>
</dbReference>
<evidence type="ECO:0000256" key="2">
    <source>
        <dbReference type="ARBA" id="ARBA00022801"/>
    </source>
</evidence>
<feature type="domain" description="Nudix hydrolase" evidence="5">
    <location>
        <begin position="147"/>
        <end position="290"/>
    </location>
</feature>
<dbReference type="InterPro" id="IPR040618">
    <property type="entry name" value="Pre-Nudix"/>
</dbReference>
<dbReference type="PANTHER" id="PTHR13994">
    <property type="entry name" value="NUDIX HYDROLASE RELATED"/>
    <property type="match status" value="1"/>
</dbReference>
<dbReference type="PANTHER" id="PTHR13994:SF13">
    <property type="entry name" value="FI03680P"/>
    <property type="match status" value="1"/>
</dbReference>
<keyword evidence="2 3" id="KW-0378">Hydrolase</keyword>
<dbReference type="InterPro" id="IPR020084">
    <property type="entry name" value="NUDIX_hydrolase_CS"/>
</dbReference>
<dbReference type="PROSITE" id="PS51462">
    <property type="entry name" value="NUDIX"/>
    <property type="match status" value="1"/>
</dbReference>
<dbReference type="InterPro" id="IPR015797">
    <property type="entry name" value="NUDIX_hydrolase-like_dom_sf"/>
</dbReference>
<evidence type="ECO:0000313" key="6">
    <source>
        <dbReference type="EMBL" id="GAX19670.1"/>
    </source>
</evidence>
<dbReference type="Pfam" id="PF18290">
    <property type="entry name" value="Nudix_hydro"/>
    <property type="match status" value="1"/>
</dbReference>